<dbReference type="PANTHER" id="PTHR30408">
    <property type="entry name" value="TYPE-1 RESTRICTION ENZYME ECOKI SPECIFICITY PROTEIN"/>
    <property type="match status" value="1"/>
</dbReference>
<dbReference type="AlphaFoldDB" id="A0AAJ5C010"/>
<protein>
    <submittedName>
        <fullName evidence="5">EcoKI restriction-modification system protein HsdS</fullName>
    </submittedName>
</protein>
<evidence type="ECO:0000256" key="2">
    <source>
        <dbReference type="ARBA" id="ARBA00022747"/>
    </source>
</evidence>
<keyword evidence="2" id="KW-0680">Restriction system</keyword>
<keyword evidence="3" id="KW-0238">DNA-binding</keyword>
<dbReference type="Proteomes" id="UP000215355">
    <property type="component" value="Chromosome 1"/>
</dbReference>
<dbReference type="InterPro" id="IPR044946">
    <property type="entry name" value="Restrct_endonuc_typeI_TRD_sf"/>
</dbReference>
<dbReference type="SUPFAM" id="SSF116734">
    <property type="entry name" value="DNA methylase specificity domain"/>
    <property type="match status" value="2"/>
</dbReference>
<dbReference type="InterPro" id="IPR000055">
    <property type="entry name" value="Restrct_endonuc_typeI_TRD"/>
</dbReference>
<evidence type="ECO:0000256" key="1">
    <source>
        <dbReference type="ARBA" id="ARBA00010923"/>
    </source>
</evidence>
<dbReference type="Gene3D" id="3.90.220.20">
    <property type="entry name" value="DNA methylase specificity domains"/>
    <property type="match status" value="2"/>
</dbReference>
<name>A0AAJ5C010_9SPHI</name>
<dbReference type="Pfam" id="PF01420">
    <property type="entry name" value="Methylase_S"/>
    <property type="match status" value="2"/>
</dbReference>
<dbReference type="EMBL" id="LT906468">
    <property type="protein sequence ID" value="SNV49337.1"/>
    <property type="molecule type" value="Genomic_DNA"/>
</dbReference>
<dbReference type="GO" id="GO:0003677">
    <property type="term" value="F:DNA binding"/>
    <property type="evidence" value="ECO:0007669"/>
    <property type="project" value="UniProtKB-KW"/>
</dbReference>
<dbReference type="KEGG" id="smiz:4412673_01756"/>
<feature type="domain" description="Type I restriction modification DNA specificity" evidence="4">
    <location>
        <begin position="16"/>
        <end position="209"/>
    </location>
</feature>
<evidence type="ECO:0000313" key="6">
    <source>
        <dbReference type="Proteomes" id="UP000215355"/>
    </source>
</evidence>
<dbReference type="RefSeq" id="WP_093095811.1">
    <property type="nucleotide sequence ID" value="NZ_FNGK01000001.1"/>
</dbReference>
<accession>A0AAJ5C010</accession>
<dbReference type="REBASE" id="216435">
    <property type="entry name" value="S.Smi12149I"/>
</dbReference>
<reference evidence="5 6" key="1">
    <citation type="submission" date="2017-06" db="EMBL/GenBank/DDBJ databases">
        <authorList>
            <consortium name="Pathogen Informatics"/>
        </authorList>
    </citation>
    <scope>NUCLEOTIDE SEQUENCE [LARGE SCALE GENOMIC DNA]</scope>
    <source>
        <strain evidence="5 6">NCTC12149</strain>
    </source>
</reference>
<evidence type="ECO:0000313" key="5">
    <source>
        <dbReference type="EMBL" id="SNV49337.1"/>
    </source>
</evidence>
<organism evidence="5 6">
    <name type="scientific">Sphingobacterium mizutaii</name>
    <dbReference type="NCBI Taxonomy" id="1010"/>
    <lineage>
        <taxon>Bacteria</taxon>
        <taxon>Pseudomonadati</taxon>
        <taxon>Bacteroidota</taxon>
        <taxon>Sphingobacteriia</taxon>
        <taxon>Sphingobacteriales</taxon>
        <taxon>Sphingobacteriaceae</taxon>
        <taxon>Sphingobacterium</taxon>
    </lineage>
</organism>
<sequence>MEKVLQPKLRFPGYEEEWEVVKFNDLYDFKSTNSLSRDKLNYEVFNVKNIHYGDIHVKFKTIFDVNKEHVPFINSDVDLSRIKDDSYVREGDVIIADASENYEDIGKSIEVININNERIISGLHTFLARRISNKNYLGYNSYYFQTNNYRHQVYKIAQGTKVLSLSSNRVAQLNIQLPSLPEQQNIADYLTTIDRKIELLEEKKTELTRYKKAMMQKLFSQEIRFKDENGNDFADWEEKRLGEVLFHVSKRNKNNSIQNVLSVSNTKGFISQGEQFENHRVASKDVTNYKVVSLGEFAYNPSRINIGSIALLKNFKEGIVSPMYVVFKVKEELNREFFNYLTKLKSFNDNIKKWSSGSVRETLNYEDLVLFKYSIPSLTEQQKIAKFLSAIDESIDKVSDQLAETQRFKKAMLQQMFV</sequence>
<evidence type="ECO:0000256" key="3">
    <source>
        <dbReference type="ARBA" id="ARBA00023125"/>
    </source>
</evidence>
<feature type="domain" description="Type I restriction modification DNA specificity" evidence="4">
    <location>
        <begin position="235"/>
        <end position="396"/>
    </location>
</feature>
<proteinExistence type="inferred from homology"/>
<evidence type="ECO:0000259" key="4">
    <source>
        <dbReference type="Pfam" id="PF01420"/>
    </source>
</evidence>
<dbReference type="InterPro" id="IPR052021">
    <property type="entry name" value="Type-I_RS_S_subunit"/>
</dbReference>
<dbReference type="GO" id="GO:0009307">
    <property type="term" value="P:DNA restriction-modification system"/>
    <property type="evidence" value="ECO:0007669"/>
    <property type="project" value="UniProtKB-KW"/>
</dbReference>
<comment type="similarity">
    <text evidence="1">Belongs to the type-I restriction system S methylase family.</text>
</comment>
<dbReference type="PANTHER" id="PTHR30408:SF12">
    <property type="entry name" value="TYPE I RESTRICTION ENZYME MJAVIII SPECIFICITY SUBUNIT"/>
    <property type="match status" value="1"/>
</dbReference>
<gene>
    <name evidence="5" type="ORF">SAMEA4412673_01756</name>
</gene>